<protein>
    <submittedName>
        <fullName evidence="1">Uncharacterized protein</fullName>
    </submittedName>
</protein>
<evidence type="ECO:0000313" key="1">
    <source>
        <dbReference type="EMBL" id="GAH05076.1"/>
    </source>
</evidence>
<organism evidence="1">
    <name type="scientific">marine sediment metagenome</name>
    <dbReference type="NCBI Taxonomy" id="412755"/>
    <lineage>
        <taxon>unclassified sequences</taxon>
        <taxon>metagenomes</taxon>
        <taxon>ecological metagenomes</taxon>
    </lineage>
</organism>
<proteinExistence type="predicted"/>
<name>X1CAC4_9ZZZZ</name>
<feature type="non-terminal residue" evidence="1">
    <location>
        <position position="1"/>
    </location>
</feature>
<gene>
    <name evidence="1" type="ORF">S01H4_40390</name>
</gene>
<accession>X1CAC4</accession>
<reference evidence="1" key="1">
    <citation type="journal article" date="2014" name="Front. Microbiol.">
        <title>High frequency of phylogenetically diverse reductive dehalogenase-homologous genes in deep subseafloor sedimentary metagenomes.</title>
        <authorList>
            <person name="Kawai M."/>
            <person name="Futagami T."/>
            <person name="Toyoda A."/>
            <person name="Takaki Y."/>
            <person name="Nishi S."/>
            <person name="Hori S."/>
            <person name="Arai W."/>
            <person name="Tsubouchi T."/>
            <person name="Morono Y."/>
            <person name="Uchiyama I."/>
            <person name="Ito T."/>
            <person name="Fujiyama A."/>
            <person name="Inagaki F."/>
            <person name="Takami H."/>
        </authorList>
    </citation>
    <scope>NUCLEOTIDE SEQUENCE</scope>
    <source>
        <strain evidence="1">Expedition CK06-06</strain>
    </source>
</reference>
<comment type="caution">
    <text evidence="1">The sequence shown here is derived from an EMBL/GenBank/DDBJ whole genome shotgun (WGS) entry which is preliminary data.</text>
</comment>
<dbReference type="EMBL" id="BART01021986">
    <property type="protein sequence ID" value="GAH05076.1"/>
    <property type="molecule type" value="Genomic_DNA"/>
</dbReference>
<dbReference type="AlphaFoldDB" id="X1CAC4"/>
<sequence>NLNNGQDIINKMANSGEDKLRYYDKIEKSKMFSYKKYPIVNFDLGPDLRTVVNKINSKLGGVEYEL</sequence>